<dbReference type="OrthoDB" id="10376043at2759"/>
<accession>A0A061AV80</accession>
<sequence length="659" mass="72163">MGVLGSFADTDSYQYWLPDSTWHRFMSSTPPAGPAREGEGGEKPHPTTMTASLAVRNVPKPQDEQEQHRQDESVAHRRRRTRSPSPLPYLPHFRPSDAAERLVKCIRDLSSSPMAHGDSGDLRLSLQTYSDIIDRLNGLLADITPVPRPIAYERTTTPLYSPASSTDSPRDPVFEGARDRQIVPAPLKSSCMVRLPAEILLSIFLLARDMHMAEETEPVSQDERFQPPKTTRSYAFSTDAKGAFYFSLGLANVCRSWRTPAIAAALRSIVLPSGAALRDVMTLLPTSSFKSAYASQIAELKVLVITGLDAPAYNRYDDVRMPGAPVENGKQVDALPVCAHILSMLPNLQKLEIALFPARAKINLFHGNYPYRNAQDYLAPALFSALTGLSQLTSLTFSCGIDFEDLEAIFLNLPLLRRFAAQAISDFSETGAISSSVDHSATRLASFRVGRDRPNSGSDVQPAQLAWLLRPPCSARSLRELELHVYVLDGNQVAGPSFASSEVEALLQLNGSATEVLILNDTAETGRASPLSAHSFSDFDATFAIISALRTLSIDWCYTGPTFISTVSSLAHLQHLEMSGAPHSTPAATFLWALKHSFPALKRLNLSGDVTGSSAGLWSRPRAPARGRTDWTGSTIRTIQAICDERGIEYSLKDRALYY</sequence>
<proteinExistence type="predicted"/>
<gene>
    <name evidence="2" type="ORF">RHTO0S_03e11716g</name>
</gene>
<organism evidence="2">
    <name type="scientific">Rhodotorula toruloides</name>
    <name type="common">Yeast</name>
    <name type="synonym">Rhodosporidium toruloides</name>
    <dbReference type="NCBI Taxonomy" id="5286"/>
    <lineage>
        <taxon>Eukaryota</taxon>
        <taxon>Fungi</taxon>
        <taxon>Dikarya</taxon>
        <taxon>Basidiomycota</taxon>
        <taxon>Pucciniomycotina</taxon>
        <taxon>Microbotryomycetes</taxon>
        <taxon>Sporidiobolales</taxon>
        <taxon>Sporidiobolaceae</taxon>
        <taxon>Rhodotorula</taxon>
    </lineage>
</organism>
<dbReference type="Gene3D" id="3.80.10.10">
    <property type="entry name" value="Ribonuclease Inhibitor"/>
    <property type="match status" value="1"/>
</dbReference>
<protein>
    <submittedName>
        <fullName evidence="2">RHTO0S03e11716g1_1</fullName>
    </submittedName>
</protein>
<dbReference type="AlphaFoldDB" id="A0A061AV80"/>
<feature type="compositionally biased region" description="Basic and acidic residues" evidence="1">
    <location>
        <begin position="61"/>
        <end position="75"/>
    </location>
</feature>
<dbReference type="InterPro" id="IPR032675">
    <property type="entry name" value="LRR_dom_sf"/>
</dbReference>
<name>A0A061AV80_RHOTO</name>
<evidence type="ECO:0000313" key="2">
    <source>
        <dbReference type="EMBL" id="CDR38645.1"/>
    </source>
</evidence>
<reference evidence="2" key="1">
    <citation type="journal article" date="2014" name="Genome Announc.">
        <title>Draft genome sequence of Rhodosporidium toruloides CECT1137, an oleaginous yeast of biotechnological interest.</title>
        <authorList>
            <person name="Morin N."/>
            <person name="Calcas X."/>
            <person name="Devillers H."/>
            <person name="Durrens P."/>
            <person name="Sherman D.J."/>
            <person name="Nicaud J.-M."/>
            <person name="Neuveglise C."/>
        </authorList>
    </citation>
    <scope>NUCLEOTIDE SEQUENCE</scope>
    <source>
        <strain evidence="2">CECT1137</strain>
    </source>
</reference>
<evidence type="ECO:0000256" key="1">
    <source>
        <dbReference type="SAM" id="MobiDB-lite"/>
    </source>
</evidence>
<feature type="region of interest" description="Disordered" evidence="1">
    <location>
        <begin position="27"/>
        <end position="93"/>
    </location>
</feature>
<dbReference type="SUPFAM" id="SSF52047">
    <property type="entry name" value="RNI-like"/>
    <property type="match status" value="1"/>
</dbReference>
<feature type="compositionally biased region" description="Basic and acidic residues" evidence="1">
    <location>
        <begin position="36"/>
        <end position="45"/>
    </location>
</feature>
<dbReference type="EMBL" id="LK052938">
    <property type="protein sequence ID" value="CDR38645.1"/>
    <property type="molecule type" value="Genomic_DNA"/>
</dbReference>